<evidence type="ECO:0000259" key="12">
    <source>
        <dbReference type="Pfam" id="PF13609"/>
    </source>
</evidence>
<evidence type="ECO:0000256" key="4">
    <source>
        <dbReference type="ARBA" id="ARBA00022452"/>
    </source>
</evidence>
<dbReference type="GO" id="GO:0015288">
    <property type="term" value="F:porin activity"/>
    <property type="evidence" value="ECO:0007669"/>
    <property type="project" value="UniProtKB-KW"/>
</dbReference>
<evidence type="ECO:0000256" key="10">
    <source>
        <dbReference type="ARBA" id="ARBA00023237"/>
    </source>
</evidence>
<evidence type="ECO:0000256" key="9">
    <source>
        <dbReference type="ARBA" id="ARBA00023136"/>
    </source>
</evidence>
<keyword evidence="5" id="KW-0812">Transmembrane</keyword>
<proteinExistence type="predicted"/>
<dbReference type="InterPro" id="IPR033900">
    <property type="entry name" value="Gram_neg_porin_domain"/>
</dbReference>
<organism evidence="13 14">
    <name type="scientific">Serpentinimonas maccroryi</name>
    <dbReference type="NCBI Taxonomy" id="1458426"/>
    <lineage>
        <taxon>Bacteria</taxon>
        <taxon>Pseudomonadati</taxon>
        <taxon>Pseudomonadota</taxon>
        <taxon>Betaproteobacteria</taxon>
        <taxon>Burkholderiales</taxon>
        <taxon>Comamonadaceae</taxon>
        <taxon>Serpentinimonas</taxon>
    </lineage>
</organism>
<keyword evidence="14" id="KW-1185">Reference proteome</keyword>
<evidence type="ECO:0000256" key="11">
    <source>
        <dbReference type="SAM" id="SignalP"/>
    </source>
</evidence>
<evidence type="ECO:0000256" key="2">
    <source>
        <dbReference type="ARBA" id="ARBA00011233"/>
    </source>
</evidence>
<dbReference type="InterPro" id="IPR023614">
    <property type="entry name" value="Porin_dom_sf"/>
</dbReference>
<dbReference type="PANTHER" id="PTHR34501">
    <property type="entry name" value="PROTEIN YDDL-RELATED"/>
    <property type="match status" value="1"/>
</dbReference>
<comment type="subcellular location">
    <subcellularLocation>
        <location evidence="1">Cell outer membrane</location>
        <topology evidence="1">Multi-pass membrane protein</topology>
    </subcellularLocation>
</comment>
<keyword evidence="7" id="KW-0406">Ion transport</keyword>
<comment type="subunit">
    <text evidence="2">Homotrimer.</text>
</comment>
<evidence type="ECO:0000256" key="1">
    <source>
        <dbReference type="ARBA" id="ARBA00004571"/>
    </source>
</evidence>
<keyword evidence="4" id="KW-1134">Transmembrane beta strand</keyword>
<dbReference type="KEGG" id="cbab:SMCB_1831"/>
<feature type="signal peptide" evidence="11">
    <location>
        <begin position="1"/>
        <end position="19"/>
    </location>
</feature>
<evidence type="ECO:0000256" key="6">
    <source>
        <dbReference type="ARBA" id="ARBA00022729"/>
    </source>
</evidence>
<reference evidence="13 14" key="1">
    <citation type="journal article" date="2014" name="Nat. Commun.">
        <title>Physiological and genomic features of highly alkaliphilic hydrogen-utilizing Betaproteobacteria from a continental serpentinizing site.</title>
        <authorList>
            <person name="Suzuki S."/>
            <person name="Kuenen J.G."/>
            <person name="Schipper K."/>
            <person name="van der Velde S."/>
            <person name="Ishii S."/>
            <person name="Wu A."/>
            <person name="Sorokin D.Y."/>
            <person name="Tenney A."/>
            <person name="Meng X.Y."/>
            <person name="Morrill P.L."/>
            <person name="Kamagata Y."/>
            <person name="Muyzer G."/>
            <person name="Nealson K.H."/>
        </authorList>
    </citation>
    <scope>NUCLEOTIDE SEQUENCE [LARGE SCALE GENOMIC DNA]</scope>
    <source>
        <strain evidence="13 14">B1</strain>
    </source>
</reference>
<dbReference type="InterPro" id="IPR050298">
    <property type="entry name" value="Gram-neg_bact_OMP"/>
</dbReference>
<keyword evidence="10" id="KW-0998">Cell outer membrane</keyword>
<dbReference type="Gene3D" id="2.40.160.10">
    <property type="entry name" value="Porin"/>
    <property type="match status" value="1"/>
</dbReference>
<name>A0A060NYU3_9BURK</name>
<dbReference type="GO" id="GO:0009279">
    <property type="term" value="C:cell outer membrane"/>
    <property type="evidence" value="ECO:0007669"/>
    <property type="project" value="UniProtKB-SubCell"/>
</dbReference>
<evidence type="ECO:0000256" key="5">
    <source>
        <dbReference type="ARBA" id="ARBA00022692"/>
    </source>
</evidence>
<dbReference type="SUPFAM" id="SSF56935">
    <property type="entry name" value="Porins"/>
    <property type="match status" value="1"/>
</dbReference>
<dbReference type="InterPro" id="IPR001702">
    <property type="entry name" value="Porin_Gram-ve"/>
</dbReference>
<feature type="domain" description="Porin" evidence="12">
    <location>
        <begin position="7"/>
        <end position="340"/>
    </location>
</feature>
<evidence type="ECO:0000313" key="13">
    <source>
        <dbReference type="EMBL" id="BAO84059.1"/>
    </source>
</evidence>
<evidence type="ECO:0000256" key="3">
    <source>
        <dbReference type="ARBA" id="ARBA00022448"/>
    </source>
</evidence>
<feature type="chain" id="PRO_5001585238" evidence="11">
    <location>
        <begin position="20"/>
        <end position="360"/>
    </location>
</feature>
<dbReference type="PANTHER" id="PTHR34501:SF9">
    <property type="entry name" value="MAJOR OUTER MEMBRANE PROTEIN P.IA"/>
    <property type="match status" value="1"/>
</dbReference>
<keyword evidence="6 11" id="KW-0732">Signal</keyword>
<dbReference type="Proteomes" id="UP000066014">
    <property type="component" value="Chromosome"/>
</dbReference>
<evidence type="ECO:0000256" key="8">
    <source>
        <dbReference type="ARBA" id="ARBA00023114"/>
    </source>
</evidence>
<evidence type="ECO:0000256" key="7">
    <source>
        <dbReference type="ARBA" id="ARBA00023065"/>
    </source>
</evidence>
<dbReference type="HOGENOM" id="CLU_038238_1_1_4"/>
<keyword evidence="9" id="KW-0472">Membrane</keyword>
<dbReference type="AlphaFoldDB" id="A0A060NYU3"/>
<dbReference type="PRINTS" id="PR00182">
    <property type="entry name" value="ECOLNEIPORIN"/>
</dbReference>
<dbReference type="RefSeq" id="WP_045536469.1">
    <property type="nucleotide sequence ID" value="NZ_AP014569.1"/>
</dbReference>
<accession>A0A060NYU3</accession>
<keyword evidence="8" id="KW-0626">Porin</keyword>
<dbReference type="CDD" id="cd00342">
    <property type="entry name" value="gram_neg_porins"/>
    <property type="match status" value="1"/>
</dbReference>
<keyword evidence="3" id="KW-0813">Transport</keyword>
<dbReference type="GO" id="GO:0034220">
    <property type="term" value="P:monoatomic ion transmembrane transport"/>
    <property type="evidence" value="ECO:0007669"/>
    <property type="project" value="InterPro"/>
</dbReference>
<gene>
    <name evidence="13" type="ORF">SMCB_1831</name>
</gene>
<dbReference type="GO" id="GO:0046930">
    <property type="term" value="C:pore complex"/>
    <property type="evidence" value="ECO:0007669"/>
    <property type="project" value="UniProtKB-KW"/>
</dbReference>
<protein>
    <submittedName>
        <fullName evidence="13">Outer membrane protein porin</fullName>
    </submittedName>
</protein>
<dbReference type="EMBL" id="AP014569">
    <property type="protein sequence ID" value="BAO84059.1"/>
    <property type="molecule type" value="Genomic_DNA"/>
</dbReference>
<dbReference type="Pfam" id="PF13609">
    <property type="entry name" value="Porin_4"/>
    <property type="match status" value="1"/>
</dbReference>
<evidence type="ECO:0000313" key="14">
    <source>
        <dbReference type="Proteomes" id="UP000066014"/>
    </source>
</evidence>
<sequence>MKKTLIALAALAAAGATLAQSSVTIYGRMDLGMSSVETTSGTAAATDVFSLAGAEGTRTGSRLGFRGTEDLGGGLRAGFTYEIGINADRNTPAGVSPTDNARTRLANLSLSGGFGTVVVGTFMNAFDTARGFSPATASVPGGDFTLGHGLATVERFDSRTQNAIAYVSPAFSGFTFSAGTVNEEVNSGTSARKYDGMILGLNYSQGPLAAQFAFGNLDVGYHVPLGLGSVATPANAEVQNWALGVRYTLPQVVVTFIYEDSEQSLAGVTSREFNAWEIGARFPMGAFAPYITYGQGEITTAADPVTNRSNDTSAWQIGTTYNLSARTWIYAAFGENQRDNQNGTNHTKRDGYAIGLVHTF</sequence>
<dbReference type="STRING" id="1458426.SMCB_1831"/>